<feature type="domain" description="Glucose/Sorbosone dehydrogenase" evidence="2">
    <location>
        <begin position="54"/>
        <end position="377"/>
    </location>
</feature>
<dbReference type="AlphaFoldDB" id="A0A437MWP3"/>
<dbReference type="SUPFAM" id="SSF50952">
    <property type="entry name" value="Soluble quinoprotein glucose dehydrogenase"/>
    <property type="match status" value="1"/>
</dbReference>
<feature type="signal peptide" evidence="1">
    <location>
        <begin position="1"/>
        <end position="23"/>
    </location>
</feature>
<comment type="caution">
    <text evidence="3">The sequence shown here is derived from an EMBL/GenBank/DDBJ whole genome shotgun (WGS) entry which is preliminary data.</text>
</comment>
<accession>A0A437MWP3</accession>
<dbReference type="InterPro" id="IPR011042">
    <property type="entry name" value="6-blade_b-propeller_TolB-like"/>
</dbReference>
<name>A0A437MWP3_9SPHI</name>
<evidence type="ECO:0000313" key="3">
    <source>
        <dbReference type="EMBL" id="RVU02094.1"/>
    </source>
</evidence>
<dbReference type="PANTHER" id="PTHR19328">
    <property type="entry name" value="HEDGEHOG-INTERACTING PROTEIN"/>
    <property type="match status" value="1"/>
</dbReference>
<reference evidence="3 4" key="1">
    <citation type="submission" date="2019-01" db="EMBL/GenBank/DDBJ databases">
        <authorList>
            <person name="Chen W.-M."/>
        </authorList>
    </citation>
    <scope>NUCLEOTIDE SEQUENCE [LARGE SCALE GENOMIC DNA]</scope>
    <source>
        <strain evidence="3 4">YBJ-36</strain>
    </source>
</reference>
<evidence type="ECO:0000256" key="1">
    <source>
        <dbReference type="SAM" id="SignalP"/>
    </source>
</evidence>
<sequence>MKLFFAPAVLLSAIILLSCSSNDSHNIKDPVGPSADTTATGTTEITAQTIYSDLSNPWGMVWLPDGRLLVTERAGEILVFKDDKFTGQKLTGVPKVFNHGQGGLMDIKLHPDYATNGWIYITYSKPVEGGATTAVARFKLNGTTITNLTDIFTAKPYLTADFHFGSRVVFDKDKYLFVSVGERGTQPKVQQLDNDHGKIHRLNDDGSIPSGNPFENTAGAHKSIWTLGHRNPQGLVYDAENNRIWEVEHGPKGGDELNLIEKGKNYGWPKTSYGINYDGTVLTPNKELPGIENPKHHWVPSIATCGLSIVTSDKYPGWKGNLLVGALALMHINRITLDGTNYKSEERLLQNKGRFRYIAQSPDGYLYAISEGPGALLKLIPSK</sequence>
<proteinExistence type="predicted"/>
<dbReference type="EMBL" id="SACK01000002">
    <property type="protein sequence ID" value="RVU02094.1"/>
    <property type="molecule type" value="Genomic_DNA"/>
</dbReference>
<dbReference type="Proteomes" id="UP000282759">
    <property type="component" value="Unassembled WGS sequence"/>
</dbReference>
<dbReference type="InterPro" id="IPR012938">
    <property type="entry name" value="Glc/Sorbosone_DH"/>
</dbReference>
<keyword evidence="4" id="KW-1185">Reference proteome</keyword>
<dbReference type="PANTHER" id="PTHR19328:SF75">
    <property type="entry name" value="ALDOSE SUGAR DEHYDROGENASE YLII"/>
    <property type="match status" value="1"/>
</dbReference>
<dbReference type="InterPro" id="IPR011041">
    <property type="entry name" value="Quinoprot_gluc/sorb_DH_b-prop"/>
</dbReference>
<evidence type="ECO:0000313" key="4">
    <source>
        <dbReference type="Proteomes" id="UP000282759"/>
    </source>
</evidence>
<dbReference type="OrthoDB" id="9770043at2"/>
<organism evidence="3 4">
    <name type="scientific">Mucilaginibacter limnophilus</name>
    <dbReference type="NCBI Taxonomy" id="1932778"/>
    <lineage>
        <taxon>Bacteria</taxon>
        <taxon>Pseudomonadati</taxon>
        <taxon>Bacteroidota</taxon>
        <taxon>Sphingobacteriia</taxon>
        <taxon>Sphingobacteriales</taxon>
        <taxon>Sphingobacteriaceae</taxon>
        <taxon>Mucilaginibacter</taxon>
    </lineage>
</organism>
<dbReference type="Gene3D" id="2.120.10.30">
    <property type="entry name" value="TolB, C-terminal domain"/>
    <property type="match status" value="1"/>
</dbReference>
<dbReference type="Pfam" id="PF07995">
    <property type="entry name" value="GSDH"/>
    <property type="match status" value="1"/>
</dbReference>
<gene>
    <name evidence="3" type="ORF">EOD41_04500</name>
</gene>
<keyword evidence="1" id="KW-0732">Signal</keyword>
<dbReference type="PROSITE" id="PS51257">
    <property type="entry name" value="PROKAR_LIPOPROTEIN"/>
    <property type="match status" value="1"/>
</dbReference>
<protein>
    <submittedName>
        <fullName evidence="3">PQQ-dependent sugar dehydrogenase</fullName>
    </submittedName>
</protein>
<feature type="chain" id="PRO_5019127050" evidence="1">
    <location>
        <begin position="24"/>
        <end position="383"/>
    </location>
</feature>
<evidence type="ECO:0000259" key="2">
    <source>
        <dbReference type="Pfam" id="PF07995"/>
    </source>
</evidence>